<dbReference type="PROSITE" id="PS50111">
    <property type="entry name" value="CHEMOTAXIS_TRANSDUC_2"/>
    <property type="match status" value="1"/>
</dbReference>
<dbReference type="PANTHER" id="PTHR32089:SF112">
    <property type="entry name" value="LYSOZYME-LIKE PROTEIN-RELATED"/>
    <property type="match status" value="1"/>
</dbReference>
<feature type="transmembrane region" description="Helical" evidence="7">
    <location>
        <begin position="64"/>
        <end position="87"/>
    </location>
</feature>
<evidence type="ECO:0000259" key="8">
    <source>
        <dbReference type="PROSITE" id="PS50111"/>
    </source>
</evidence>
<keyword evidence="7" id="KW-0812">Transmembrane</keyword>
<evidence type="ECO:0000256" key="7">
    <source>
        <dbReference type="SAM" id="Phobius"/>
    </source>
</evidence>
<proteinExistence type="inferred from homology"/>
<dbReference type="Gene3D" id="1.10.287.950">
    <property type="entry name" value="Methyl-accepting chemotaxis protein"/>
    <property type="match status" value="1"/>
</dbReference>
<dbReference type="EMBL" id="JADPKZ010000040">
    <property type="protein sequence ID" value="MBF8377938.1"/>
    <property type="molecule type" value="Genomic_DNA"/>
</dbReference>
<dbReference type="Proteomes" id="UP000642910">
    <property type="component" value="Unassembled WGS sequence"/>
</dbReference>
<evidence type="ECO:0000313" key="11">
    <source>
        <dbReference type="Proteomes" id="UP000642910"/>
    </source>
</evidence>
<dbReference type="SUPFAM" id="SSF58104">
    <property type="entry name" value="Methyl-accepting chemotaxis protein (MCP) signaling domain"/>
    <property type="match status" value="1"/>
</dbReference>
<comment type="caution">
    <text evidence="10">The sequence shown here is derived from an EMBL/GenBank/DDBJ whole genome shotgun (WGS) entry which is preliminary data.</text>
</comment>
<evidence type="ECO:0000259" key="9">
    <source>
        <dbReference type="PROSITE" id="PS50885"/>
    </source>
</evidence>
<dbReference type="InterPro" id="IPR004089">
    <property type="entry name" value="MCPsignal_dom"/>
</dbReference>
<comment type="subcellular location">
    <subcellularLocation>
        <location evidence="1">Cell membrane</location>
    </subcellularLocation>
</comment>
<evidence type="ECO:0000256" key="6">
    <source>
        <dbReference type="PROSITE-ProRule" id="PRU00284"/>
    </source>
</evidence>
<dbReference type="Pfam" id="PF00015">
    <property type="entry name" value="MCPsignal"/>
    <property type="match status" value="1"/>
</dbReference>
<dbReference type="InterPro" id="IPR003660">
    <property type="entry name" value="HAMP_dom"/>
</dbReference>
<evidence type="ECO:0000256" key="2">
    <source>
        <dbReference type="ARBA" id="ARBA00022475"/>
    </source>
</evidence>
<dbReference type="RefSeq" id="WP_195867652.1">
    <property type="nucleotide sequence ID" value="NZ_JADPKZ010000040.1"/>
</dbReference>
<feature type="domain" description="Methyl-accepting transducer" evidence="8">
    <location>
        <begin position="155"/>
        <end position="405"/>
    </location>
</feature>
<dbReference type="SMART" id="SM00304">
    <property type="entry name" value="HAMP"/>
    <property type="match status" value="1"/>
</dbReference>
<reference evidence="10 11" key="1">
    <citation type="submission" date="2020-11" db="EMBL/GenBank/DDBJ databases">
        <title>Genomic insight of Alicyclobacillus mali FL 18 reveals a new arsenic-resistant strain, with potential in environmental biotechnology.</title>
        <authorList>
            <person name="Fiorentino G."/>
            <person name="Gallo G."/>
            <person name="Aulitto M."/>
        </authorList>
    </citation>
    <scope>NUCLEOTIDE SEQUENCE [LARGE SCALE GENOMIC DNA]</scope>
    <source>
        <strain evidence="10 11">FL 18</strain>
    </source>
</reference>
<evidence type="ECO:0000256" key="1">
    <source>
        <dbReference type="ARBA" id="ARBA00004236"/>
    </source>
</evidence>
<sequence length="443" mass="46578">METTSEALHTGSQGGSQAEKAVRVSLRVKMIVVVIVSLAVSVPIADAINAAIRRAVPDSHYGIYVNSAVSVIVSAALLLVAIQILVIRPLGRLVRAVQDVAAGNLAARVAVETQDEMGLLARELNAATAAMQEVIRELARTSGDLAAASQELAASAEETGKAAEQIAFTIQDVSSGVRRQDERIVRSTDVFQLLSRGMNDMSARFQGASEATSQAREAAREGGAHVAQASAQMASVEGAFEHLAQAVRGFASRSQEVGAIVEVMTRIAKQTHLLALNAAIEAARAGEAGRGFSVVASEIRKLAEQSADSSKQIASLVDAIRADMENAAARMASSREQVEAGRASFEAVDASFVRIRQAVERVDGELQGVLTFVNRLGRASAQLREGVDEIAQVSAQTSAGMETVAATTEEQLASMQEMTASAAALAQMAESLQRLVANFRLEA</sequence>
<dbReference type="PROSITE" id="PS50885">
    <property type="entry name" value="HAMP"/>
    <property type="match status" value="1"/>
</dbReference>
<evidence type="ECO:0000256" key="4">
    <source>
        <dbReference type="ARBA" id="ARBA00023224"/>
    </source>
</evidence>
<accession>A0ABS0F3S0</accession>
<evidence type="ECO:0000256" key="3">
    <source>
        <dbReference type="ARBA" id="ARBA00023136"/>
    </source>
</evidence>
<evidence type="ECO:0000256" key="5">
    <source>
        <dbReference type="ARBA" id="ARBA00029447"/>
    </source>
</evidence>
<evidence type="ECO:0000313" key="10">
    <source>
        <dbReference type="EMBL" id="MBF8377938.1"/>
    </source>
</evidence>
<dbReference type="CDD" id="cd06225">
    <property type="entry name" value="HAMP"/>
    <property type="match status" value="1"/>
</dbReference>
<organism evidence="10 11">
    <name type="scientific">Alicyclobacillus mali</name>
    <name type="common">ex Roth et al. 2021</name>
    <dbReference type="NCBI Taxonomy" id="1123961"/>
    <lineage>
        <taxon>Bacteria</taxon>
        <taxon>Bacillati</taxon>
        <taxon>Bacillota</taxon>
        <taxon>Bacilli</taxon>
        <taxon>Bacillales</taxon>
        <taxon>Alicyclobacillaceae</taxon>
        <taxon>Alicyclobacillus</taxon>
    </lineage>
</organism>
<keyword evidence="3 7" id="KW-0472">Membrane</keyword>
<dbReference type="PANTHER" id="PTHR32089">
    <property type="entry name" value="METHYL-ACCEPTING CHEMOTAXIS PROTEIN MCPB"/>
    <property type="match status" value="1"/>
</dbReference>
<feature type="domain" description="HAMP" evidence="9">
    <location>
        <begin position="84"/>
        <end position="136"/>
    </location>
</feature>
<feature type="transmembrane region" description="Helical" evidence="7">
    <location>
        <begin position="30"/>
        <end position="52"/>
    </location>
</feature>
<protein>
    <submittedName>
        <fullName evidence="10">Methyl-accepting chemotaxis protein</fullName>
    </submittedName>
</protein>
<keyword evidence="11" id="KW-1185">Reference proteome</keyword>
<keyword evidence="4 6" id="KW-0807">Transducer</keyword>
<dbReference type="SMART" id="SM00283">
    <property type="entry name" value="MA"/>
    <property type="match status" value="1"/>
</dbReference>
<dbReference type="Pfam" id="PF00672">
    <property type="entry name" value="HAMP"/>
    <property type="match status" value="1"/>
</dbReference>
<keyword evidence="7" id="KW-1133">Transmembrane helix</keyword>
<gene>
    <name evidence="10" type="ORF">IW967_08675</name>
</gene>
<keyword evidence="2" id="KW-1003">Cell membrane</keyword>
<name>A0ABS0F3S0_9BACL</name>
<comment type="similarity">
    <text evidence="5">Belongs to the methyl-accepting chemotaxis (MCP) protein family.</text>
</comment>